<evidence type="ECO:0000313" key="1">
    <source>
        <dbReference type="EMBL" id="MDK9363507.1"/>
    </source>
</evidence>
<dbReference type="EMBL" id="JASSOM010000049">
    <property type="protein sequence ID" value="MDK9363507.1"/>
    <property type="molecule type" value="Genomic_DNA"/>
</dbReference>
<sequence length="60" mass="6676">MEMRYIYALIVVTGLLLTALHGGWNISDITVLLVVNLGNSLLAARKSGLLNFPRLFPHRI</sequence>
<proteinExistence type="predicted"/>
<dbReference type="AlphaFoldDB" id="A0AAP4D1U5"/>
<name>A0AAP4D1U5_9ENTR</name>
<comment type="caution">
    <text evidence="1">The sequence shown here is derived from an EMBL/GenBank/DDBJ whole genome shotgun (WGS) entry which is preliminary data.</text>
</comment>
<reference evidence="1 2" key="1">
    <citation type="submission" date="2023-06" db="EMBL/GenBank/DDBJ databases">
        <title>Identification and characterization of antibiotic-resistant Gram-negative bacteria.</title>
        <authorList>
            <person name="Cho G.-S."/>
            <person name="Lee J."/>
            <person name="Tai E."/>
            <person name="Jeong S."/>
            <person name="Kim I."/>
            <person name="Kim B.-E."/>
            <person name="Jeong M.-I."/>
            <person name="Oh K.-K."/>
            <person name="Franz C.M.A.P."/>
        </authorList>
    </citation>
    <scope>NUCLEOTIDE SEQUENCE [LARGE SCALE GENOMIC DNA]</scope>
    <source>
        <strain evidence="1 2">V106_12</strain>
    </source>
</reference>
<protein>
    <submittedName>
        <fullName evidence="1">Uncharacterized protein</fullName>
    </submittedName>
</protein>
<organism evidence="1 2">
    <name type="scientific">Lelliottia wanjuensis</name>
    <dbReference type="NCBI Taxonomy" id="3050585"/>
    <lineage>
        <taxon>Bacteria</taxon>
        <taxon>Pseudomonadati</taxon>
        <taxon>Pseudomonadota</taxon>
        <taxon>Gammaproteobacteria</taxon>
        <taxon>Enterobacterales</taxon>
        <taxon>Enterobacteriaceae</taxon>
        <taxon>Lelliottia</taxon>
    </lineage>
</organism>
<dbReference type="RefSeq" id="WP_285150667.1">
    <property type="nucleotide sequence ID" value="NZ_JASSOM010000049.1"/>
</dbReference>
<gene>
    <name evidence="1" type="ORF">QQF32_09920</name>
</gene>
<keyword evidence="2" id="KW-1185">Reference proteome</keyword>
<dbReference type="Proteomes" id="UP001223214">
    <property type="component" value="Unassembled WGS sequence"/>
</dbReference>
<accession>A0AAP4D1U5</accession>
<evidence type="ECO:0000313" key="2">
    <source>
        <dbReference type="Proteomes" id="UP001223214"/>
    </source>
</evidence>